<dbReference type="Proteomes" id="UP000238390">
    <property type="component" value="Chromosome"/>
</dbReference>
<dbReference type="GO" id="GO:0071111">
    <property type="term" value="F:cyclic-guanylate-specific phosphodiesterase activity"/>
    <property type="evidence" value="ECO:0007669"/>
    <property type="project" value="InterPro"/>
</dbReference>
<evidence type="ECO:0000313" key="2">
    <source>
        <dbReference type="EMBL" id="AVK03118.1"/>
    </source>
</evidence>
<dbReference type="Pfam" id="PF00563">
    <property type="entry name" value="EAL"/>
    <property type="match status" value="1"/>
</dbReference>
<dbReference type="InterPro" id="IPR035919">
    <property type="entry name" value="EAL_sf"/>
</dbReference>
<protein>
    <submittedName>
        <fullName evidence="2">GGDEF domain protein</fullName>
    </submittedName>
</protein>
<dbReference type="Pfam" id="PF01590">
    <property type="entry name" value="GAF"/>
    <property type="match status" value="1"/>
</dbReference>
<evidence type="ECO:0000313" key="3">
    <source>
        <dbReference type="Proteomes" id="UP000238390"/>
    </source>
</evidence>
<dbReference type="InterPro" id="IPR003018">
    <property type="entry name" value="GAF"/>
</dbReference>
<gene>
    <name evidence="2" type="ORF">CSB93_3947</name>
</gene>
<reference evidence="2 3" key="1">
    <citation type="submission" date="2018-02" db="EMBL/GenBank/DDBJ databases">
        <title>FDA/CDC Antimicrobial Resistant Isolate Bank Genome Sequencing.</title>
        <authorList>
            <person name="Benahmed F.H."/>
            <person name="Lutgring J.D."/>
            <person name="Yoo B."/>
            <person name="Machado M."/>
            <person name="Brown A."/>
            <person name="McAllister G."/>
            <person name="Perry A."/>
            <person name="Halpin A.L."/>
            <person name="Vavikolanu K."/>
            <person name="Ott S."/>
            <person name="Zhao X."/>
            <person name="Tallon L.J."/>
            <person name="Sadzewicz L."/>
            <person name="Aluvathingal J."/>
            <person name="Nadendla S."/>
            <person name="Voskania-kordi A."/>
            <person name="Simonyan V."/>
            <person name="Patel J."/>
            <person name="Shawar R.M."/>
        </authorList>
    </citation>
    <scope>NUCLEOTIDE SEQUENCE [LARGE SCALE GENOMIC DNA]</scope>
    <source>
        <strain evidence="2 3">AR_0356</strain>
    </source>
</reference>
<dbReference type="PANTHER" id="PTHR33121">
    <property type="entry name" value="CYCLIC DI-GMP PHOSPHODIESTERASE PDEF"/>
    <property type="match status" value="1"/>
</dbReference>
<dbReference type="InterPro" id="IPR043128">
    <property type="entry name" value="Rev_trsase/Diguanyl_cyclase"/>
</dbReference>
<dbReference type="CDD" id="cd01948">
    <property type="entry name" value="EAL"/>
    <property type="match status" value="1"/>
</dbReference>
<feature type="domain" description="EAL" evidence="1">
    <location>
        <begin position="335"/>
        <end position="587"/>
    </location>
</feature>
<dbReference type="SUPFAM" id="SSF55781">
    <property type="entry name" value="GAF domain-like"/>
    <property type="match status" value="1"/>
</dbReference>
<dbReference type="AlphaFoldDB" id="A0A2R3IMF8"/>
<name>A0A2R3IMF8_9PSED</name>
<dbReference type="InterPro" id="IPR000160">
    <property type="entry name" value="GGDEF_dom"/>
</dbReference>
<dbReference type="PANTHER" id="PTHR33121:SF19">
    <property type="entry name" value="CYCLIC DI-GMP PHOSPHODIESTERASE PA2567"/>
    <property type="match status" value="1"/>
</dbReference>
<dbReference type="EMBL" id="CP027169">
    <property type="protein sequence ID" value="AVK03118.1"/>
    <property type="molecule type" value="Genomic_DNA"/>
</dbReference>
<dbReference type="SUPFAM" id="SSF55073">
    <property type="entry name" value="Nucleotide cyclase"/>
    <property type="match status" value="1"/>
</dbReference>
<organism evidence="2 3">
    <name type="scientific">Pseudomonas paraeruginosa</name>
    <dbReference type="NCBI Taxonomy" id="2994495"/>
    <lineage>
        <taxon>Bacteria</taxon>
        <taxon>Pseudomonadati</taxon>
        <taxon>Pseudomonadota</taxon>
        <taxon>Gammaproteobacteria</taxon>
        <taxon>Pseudomonadales</taxon>
        <taxon>Pseudomonadaceae</taxon>
        <taxon>Pseudomonas</taxon>
    </lineage>
</organism>
<dbReference type="SUPFAM" id="SSF141868">
    <property type="entry name" value="EAL domain-like"/>
    <property type="match status" value="1"/>
</dbReference>
<dbReference type="RefSeq" id="WP_058146754.1">
    <property type="nucleotide sequence ID" value="NZ_CP027169.1"/>
</dbReference>
<dbReference type="SMART" id="SM00267">
    <property type="entry name" value="GGDEF"/>
    <property type="match status" value="1"/>
</dbReference>
<dbReference type="InterPro" id="IPR029787">
    <property type="entry name" value="Nucleotide_cyclase"/>
</dbReference>
<dbReference type="SMART" id="SM00052">
    <property type="entry name" value="EAL"/>
    <property type="match status" value="1"/>
</dbReference>
<sequence length="587" mass="65167">MTTPPYPADEPARQAYVDQLGLLEEGVDEVFEAILGAATCYFQTPIALISILDHQRQWFRASIGLGIRQTPRRDSFCAYAILGKGVFEVADARLDPRFRDNPYVLGEPGIRFYAGSPLTTTDGLNLGSLCVIDREPRGPLSARDIAMLEHFAGLVMARIHTLRSTNYIDEPTGLYNRLRLQEDVSLRLQRDGALTVIAADLLPLALLNTIIRTLGYPFSNDLMLAARDRIRSELPDCTLYKISPTRFGLLLPRQQQEQTEPVCIRLLEAFEKPVVCHGIPIKANPGLGVLPLTADHPHGEQDWLRLVVSAADDARDRGVGWARYNPPLDQAQQRAFTLLASLSQAIGTEEGFHLAYQPKIDLATGQCTGVEALLRWRHPQLGPVSPAEFIPLAEKTALMRPLSDWVLRHALEQLALWHGRNIPLTLAINVSAAEMEDSGFLEETVRLARHHGLDLSAIELEFTESVLIRDASAVRAVLLRARELGMGIAVDDFGTGYSNWTYLRDLPVTAIKLDQSFTRDLSDSPKAQSVTQAVIGLASQLGYRVIAEGIETPETLHLLQAWGCREGQGYLIARPMLADQLEDWLQR</sequence>
<proteinExistence type="predicted"/>
<dbReference type="InterPro" id="IPR050706">
    <property type="entry name" value="Cyclic-di-GMP_PDE-like"/>
</dbReference>
<dbReference type="Gene3D" id="3.30.450.40">
    <property type="match status" value="1"/>
</dbReference>
<dbReference type="InterPro" id="IPR029016">
    <property type="entry name" value="GAF-like_dom_sf"/>
</dbReference>
<dbReference type="PROSITE" id="PS50883">
    <property type="entry name" value="EAL"/>
    <property type="match status" value="1"/>
</dbReference>
<keyword evidence="3" id="KW-1185">Reference proteome</keyword>
<dbReference type="Gene3D" id="3.20.20.450">
    <property type="entry name" value="EAL domain"/>
    <property type="match status" value="1"/>
</dbReference>
<dbReference type="InterPro" id="IPR001633">
    <property type="entry name" value="EAL_dom"/>
</dbReference>
<evidence type="ECO:0000259" key="1">
    <source>
        <dbReference type="PROSITE" id="PS50883"/>
    </source>
</evidence>
<accession>A0A2R3IMF8</accession>
<dbReference type="Gene3D" id="3.30.70.270">
    <property type="match status" value="1"/>
</dbReference>
<dbReference type="Pfam" id="PF00990">
    <property type="entry name" value="GGDEF"/>
    <property type="match status" value="1"/>
</dbReference>